<gene>
    <name evidence="2" type="ORF">CDEST_00475</name>
</gene>
<evidence type="ECO:0000313" key="3">
    <source>
        <dbReference type="Proteomes" id="UP001322277"/>
    </source>
</evidence>
<evidence type="ECO:0000313" key="2">
    <source>
        <dbReference type="EMBL" id="WQF75461.1"/>
    </source>
</evidence>
<keyword evidence="3" id="KW-1185">Reference proteome</keyword>
<dbReference type="KEGG" id="cdet:87936978"/>
<evidence type="ECO:0000256" key="1">
    <source>
        <dbReference type="SAM" id="MobiDB-lite"/>
    </source>
</evidence>
<feature type="region of interest" description="Disordered" evidence="1">
    <location>
        <begin position="85"/>
        <end position="111"/>
    </location>
</feature>
<reference evidence="3" key="1">
    <citation type="journal article" date="2023" name="bioRxiv">
        <title>Complete genome of the Medicago anthracnose fungus, Colletotrichum destructivum, reveals a mini-chromosome-like region within a core chromosome.</title>
        <authorList>
            <person name="Lapalu N."/>
            <person name="Simon A."/>
            <person name="Lu A."/>
            <person name="Plaumann P.-L."/>
            <person name="Amselem J."/>
            <person name="Pigne S."/>
            <person name="Auger A."/>
            <person name="Koch C."/>
            <person name="Dallery J.-F."/>
            <person name="O'Connell R.J."/>
        </authorList>
    </citation>
    <scope>NUCLEOTIDE SEQUENCE [LARGE SCALE GENOMIC DNA]</scope>
    <source>
        <strain evidence="3">CBS 520.97</strain>
    </source>
</reference>
<proteinExistence type="predicted"/>
<protein>
    <submittedName>
        <fullName evidence="2">Uncharacterized protein</fullName>
    </submittedName>
</protein>
<dbReference type="AlphaFoldDB" id="A0AAX4HX74"/>
<dbReference type="Proteomes" id="UP001322277">
    <property type="component" value="Chromosome 1"/>
</dbReference>
<dbReference type="EMBL" id="CP137305">
    <property type="protein sequence ID" value="WQF75461.1"/>
    <property type="molecule type" value="Genomic_DNA"/>
</dbReference>
<dbReference type="GeneID" id="87936978"/>
<accession>A0AAX4HX74</accession>
<name>A0AAX4HX74_9PEZI</name>
<dbReference type="RefSeq" id="XP_062772685.1">
    <property type="nucleotide sequence ID" value="XM_062916634.1"/>
</dbReference>
<sequence length="127" mass="13653">MVHNCHLSSIGPDRQTTLSVSDPREVFVTFIHLGIPFPFFFCAAKRAAESSTALIVSSPSSLSLVSAPRTYSMCAVPRSLGWADASPSMSSTTQERDAFQEVVQSQQSGAPMFPKKGSVPNIDVSIM</sequence>
<organism evidence="2 3">
    <name type="scientific">Colletotrichum destructivum</name>
    <dbReference type="NCBI Taxonomy" id="34406"/>
    <lineage>
        <taxon>Eukaryota</taxon>
        <taxon>Fungi</taxon>
        <taxon>Dikarya</taxon>
        <taxon>Ascomycota</taxon>
        <taxon>Pezizomycotina</taxon>
        <taxon>Sordariomycetes</taxon>
        <taxon>Hypocreomycetidae</taxon>
        <taxon>Glomerellales</taxon>
        <taxon>Glomerellaceae</taxon>
        <taxon>Colletotrichum</taxon>
        <taxon>Colletotrichum destructivum species complex</taxon>
    </lineage>
</organism>